<name>A0A8C6WJG4_9GOBI</name>
<dbReference type="Gene3D" id="2.30.29.30">
    <property type="entry name" value="Pleckstrin-homology domain (PH domain)/Phosphotyrosine-binding domain (PTB)"/>
    <property type="match status" value="1"/>
</dbReference>
<accession>A0A8C6WJG4</accession>
<dbReference type="InterPro" id="IPR045258">
    <property type="entry name" value="ACAP1/2/3-like"/>
</dbReference>
<dbReference type="PANTHER" id="PTHR23180:SF407">
    <property type="entry name" value="ARF-GAP WITH COILED-COIL, ANK REPEAT AND PH DOMAIN-CONTAINING PROTEIN 3"/>
    <property type="match status" value="1"/>
</dbReference>
<evidence type="ECO:0000256" key="8">
    <source>
        <dbReference type="RuleBase" id="RU369028"/>
    </source>
</evidence>
<dbReference type="Gene3D" id="1.25.40.20">
    <property type="entry name" value="Ankyrin repeat-containing domain"/>
    <property type="match status" value="1"/>
</dbReference>
<organism evidence="11 12">
    <name type="scientific">Neogobius melanostomus</name>
    <name type="common">round goby</name>
    <dbReference type="NCBI Taxonomy" id="47308"/>
    <lineage>
        <taxon>Eukaryota</taxon>
        <taxon>Metazoa</taxon>
        <taxon>Chordata</taxon>
        <taxon>Craniata</taxon>
        <taxon>Vertebrata</taxon>
        <taxon>Euteleostomi</taxon>
        <taxon>Actinopterygii</taxon>
        <taxon>Neopterygii</taxon>
        <taxon>Teleostei</taxon>
        <taxon>Neoteleostei</taxon>
        <taxon>Acanthomorphata</taxon>
        <taxon>Gobiaria</taxon>
        <taxon>Gobiiformes</taxon>
        <taxon>Gobioidei</taxon>
        <taxon>Gobiidae</taxon>
        <taxon>Benthophilinae</taxon>
        <taxon>Neogobiini</taxon>
        <taxon>Neogobius</taxon>
    </lineage>
</organism>
<dbReference type="SMART" id="SM00248">
    <property type="entry name" value="ANK"/>
    <property type="match status" value="3"/>
</dbReference>
<dbReference type="InterPro" id="IPR037278">
    <property type="entry name" value="ARFGAP/RecO"/>
</dbReference>
<feature type="domain" description="PH" evidence="9">
    <location>
        <begin position="22"/>
        <end position="117"/>
    </location>
</feature>
<dbReference type="PROSITE" id="PS50003">
    <property type="entry name" value="PH_DOMAIN"/>
    <property type="match status" value="1"/>
</dbReference>
<dbReference type="InterPro" id="IPR002110">
    <property type="entry name" value="Ankyrin_rpt"/>
</dbReference>
<sequence>METCINYFYDSKVEFNVDAPNGVVMEGYLFKRASNAFKTWNRRWFSIQNSQLVYQKKLKDSLTVVVEDLRLCSVKPCEDIERRFCFEVVSPFKSCMLQAESEKLRQAWIQAVQASIASAYRENRTASPSTSSIDSASEPRERSVRGESILLRILSLPGNEVCCDCGQAEPRWASINLGILLCIECSGIHRSLGVHCSKVRSLTLDSWEPELLKLMCELGNSVINHIYEGACQEKGLKKPLPSSSRQEKEAWIKAKYVEKCFLKRLGASDLVLVNGERRAERRWSVKKCRRHNSCEVSEDSSGEAESSDAEELTSLHPGALLYKASRARNLPFMAEALAHGADVNLINEEEEGKTPLIQAVIGGSLIACEFLLQNAADVDQKDSRGRGPLHHATYLGHTGQVCLFLKRGATQNEEDDDGQDPLSIAVQQANADIVTLLRLSRMNEEMRESEGPLGQPGDATYIDIVREFSHMASHNPEKLKRRSVHFRHSFR</sequence>
<dbReference type="PROSITE" id="PS50297">
    <property type="entry name" value="ANK_REP_REGION"/>
    <property type="match status" value="2"/>
</dbReference>
<keyword evidence="4 8" id="KW-0862">Zinc</keyword>
<dbReference type="Pfam" id="PF00169">
    <property type="entry name" value="PH"/>
    <property type="match status" value="1"/>
</dbReference>
<dbReference type="Pfam" id="PF12796">
    <property type="entry name" value="Ank_2"/>
    <property type="match status" value="1"/>
</dbReference>
<feature type="domain" description="Arf-GAP" evidence="10">
    <location>
        <begin position="147"/>
        <end position="269"/>
    </location>
</feature>
<keyword evidence="3 7" id="KW-0863">Zinc-finger</keyword>
<evidence type="ECO:0000256" key="7">
    <source>
        <dbReference type="PROSITE-ProRule" id="PRU00288"/>
    </source>
</evidence>
<dbReference type="SMART" id="SM00233">
    <property type="entry name" value="PH"/>
    <property type="match status" value="1"/>
</dbReference>
<evidence type="ECO:0000256" key="3">
    <source>
        <dbReference type="ARBA" id="ARBA00022771"/>
    </source>
</evidence>
<dbReference type="InterPro" id="IPR001849">
    <property type="entry name" value="PH_domain"/>
</dbReference>
<reference evidence="11" key="1">
    <citation type="submission" date="2025-08" db="UniProtKB">
        <authorList>
            <consortium name="Ensembl"/>
        </authorList>
    </citation>
    <scope>IDENTIFICATION</scope>
</reference>
<reference evidence="11" key="2">
    <citation type="submission" date="2025-09" db="UniProtKB">
        <authorList>
            <consortium name="Ensembl"/>
        </authorList>
    </citation>
    <scope>IDENTIFICATION</scope>
</reference>
<dbReference type="CDD" id="cd13250">
    <property type="entry name" value="PH_ACAP"/>
    <property type="match status" value="1"/>
</dbReference>
<keyword evidence="1 8" id="KW-0479">Metal-binding</keyword>
<protein>
    <recommendedName>
        <fullName evidence="8">Arf-GAP with coiled-coil, ANK repeat and PH domain-containing protein</fullName>
        <shortName evidence="8">Cnt-b</shortName>
    </recommendedName>
    <alternativeName>
        <fullName evidence="8">Centaurin-beta</fullName>
    </alternativeName>
</protein>
<dbReference type="GO" id="GO:0010008">
    <property type="term" value="C:endosome membrane"/>
    <property type="evidence" value="ECO:0007669"/>
    <property type="project" value="UniProtKB-SubCell"/>
</dbReference>
<evidence type="ECO:0000256" key="5">
    <source>
        <dbReference type="ARBA" id="ARBA00023043"/>
    </source>
</evidence>
<dbReference type="AlphaFoldDB" id="A0A8C6WJG4"/>
<keyword evidence="8" id="KW-0343">GTPase activation</keyword>
<feature type="repeat" description="ANK" evidence="6">
    <location>
        <begin position="384"/>
        <end position="416"/>
    </location>
</feature>
<feature type="repeat" description="ANK" evidence="6">
    <location>
        <begin position="351"/>
        <end position="383"/>
    </location>
</feature>
<dbReference type="FunFam" id="1.10.220.150:FF:000007">
    <property type="entry name" value="Arf-GAP with coiled-coil, ANK repeat and PH domain-containing protein 2"/>
    <property type="match status" value="1"/>
</dbReference>
<proteinExistence type="predicted"/>
<dbReference type="GO" id="GO:0005096">
    <property type="term" value="F:GTPase activator activity"/>
    <property type="evidence" value="ECO:0007669"/>
    <property type="project" value="UniProtKB-KW"/>
</dbReference>
<dbReference type="Ensembl" id="ENSNMLT00000012933.1">
    <property type="protein sequence ID" value="ENSNMLP00000011440.1"/>
    <property type="gene ID" value="ENSNMLG00000005838.1"/>
</dbReference>
<dbReference type="SMART" id="SM00105">
    <property type="entry name" value="ArfGap"/>
    <property type="match status" value="1"/>
</dbReference>
<dbReference type="InterPro" id="IPR011993">
    <property type="entry name" value="PH-like_dom_sf"/>
</dbReference>
<evidence type="ECO:0000256" key="1">
    <source>
        <dbReference type="ARBA" id="ARBA00022723"/>
    </source>
</evidence>
<dbReference type="PRINTS" id="PR00405">
    <property type="entry name" value="REVINTRACTNG"/>
</dbReference>
<evidence type="ECO:0000256" key="4">
    <source>
        <dbReference type="ARBA" id="ARBA00022833"/>
    </source>
</evidence>
<dbReference type="FunFam" id="2.30.29.30:FF:000026">
    <property type="entry name" value="Arf-GAP with coiled-coil, ANK repeat and PH domain-containing protein 2"/>
    <property type="match status" value="1"/>
</dbReference>
<dbReference type="SUPFAM" id="SSF57863">
    <property type="entry name" value="ArfGap/RecO-like zinc finger"/>
    <property type="match status" value="1"/>
</dbReference>
<evidence type="ECO:0000256" key="2">
    <source>
        <dbReference type="ARBA" id="ARBA00022737"/>
    </source>
</evidence>
<dbReference type="SUPFAM" id="SSF48403">
    <property type="entry name" value="Ankyrin repeat"/>
    <property type="match status" value="1"/>
</dbReference>
<dbReference type="GO" id="GO:0008270">
    <property type="term" value="F:zinc ion binding"/>
    <property type="evidence" value="ECO:0007669"/>
    <property type="project" value="UniProtKB-KW"/>
</dbReference>
<dbReference type="Pfam" id="PF01412">
    <property type="entry name" value="ArfGap"/>
    <property type="match status" value="1"/>
</dbReference>
<comment type="activity regulation">
    <text evidence="8">GAP activity stimulated by phosphatidylinositol 4,5-bisphosphate (PIP2) and phosphatidic acid.</text>
</comment>
<dbReference type="PANTHER" id="PTHR23180">
    <property type="entry name" value="CENTAURIN/ARF"/>
    <property type="match status" value="1"/>
</dbReference>
<keyword evidence="2 8" id="KW-0677">Repeat</keyword>
<keyword evidence="12" id="KW-1185">Reference proteome</keyword>
<keyword evidence="5 6" id="KW-0040">ANK repeat</keyword>
<comment type="subcellular location">
    <subcellularLocation>
        <location evidence="8">Endosome membrane</location>
        <topology evidence="8">Peripheral membrane protein</topology>
    </subcellularLocation>
</comment>
<evidence type="ECO:0000259" key="9">
    <source>
        <dbReference type="PROSITE" id="PS50003"/>
    </source>
</evidence>
<comment type="function">
    <text evidence="8">GTPase-activating protein for the ADP ribosylation factor family.</text>
</comment>
<dbReference type="SUPFAM" id="SSF50729">
    <property type="entry name" value="PH domain-like"/>
    <property type="match status" value="1"/>
</dbReference>
<keyword evidence="8" id="KW-0967">Endosome</keyword>
<evidence type="ECO:0000313" key="12">
    <source>
        <dbReference type="Proteomes" id="UP000694523"/>
    </source>
</evidence>
<dbReference type="InterPro" id="IPR001164">
    <property type="entry name" value="ArfGAP_dom"/>
</dbReference>
<dbReference type="Gene3D" id="1.10.220.150">
    <property type="entry name" value="Arf GTPase activating protein"/>
    <property type="match status" value="1"/>
</dbReference>
<comment type="domain">
    <text evidence="8">PH domain binds phospholipids including phosphatidic acid, phosphatidylinositol 3-phosphate, phosphatidylinositol 3,5-bisphosphate (PIP2) and phosphatidylinositol 3,4,5-trisphosphate (PIP3). May mediate protein binding to PIP2 or PIP3 containing membranes.</text>
</comment>
<dbReference type="InterPro" id="IPR038508">
    <property type="entry name" value="ArfGAP_dom_sf"/>
</dbReference>
<evidence type="ECO:0000259" key="10">
    <source>
        <dbReference type="PROSITE" id="PS50115"/>
    </source>
</evidence>
<evidence type="ECO:0000256" key="6">
    <source>
        <dbReference type="PROSITE-ProRule" id="PRU00023"/>
    </source>
</evidence>
<evidence type="ECO:0000313" key="11">
    <source>
        <dbReference type="Ensembl" id="ENSNMLP00000011440.1"/>
    </source>
</evidence>
<dbReference type="FunFam" id="1.25.40.20:FF:000020">
    <property type="entry name" value="Arf-GAP with coiled-coil, ANK repeat and PH domain-containing protein 2"/>
    <property type="match status" value="1"/>
</dbReference>
<dbReference type="Proteomes" id="UP000694523">
    <property type="component" value="Unplaced"/>
</dbReference>
<comment type="domain">
    <text evidence="8">The BAR domain mediates homodimerization, it can neither bind membrane nor impart curvature, but instead requires the neighboring PH domain to achieve these functions.</text>
</comment>
<dbReference type="PROSITE" id="PS50088">
    <property type="entry name" value="ANK_REPEAT"/>
    <property type="match status" value="2"/>
</dbReference>
<dbReference type="PROSITE" id="PS50115">
    <property type="entry name" value="ARFGAP"/>
    <property type="match status" value="1"/>
</dbReference>
<dbReference type="InterPro" id="IPR036770">
    <property type="entry name" value="Ankyrin_rpt-contain_sf"/>
</dbReference>